<dbReference type="RefSeq" id="WP_088841934.1">
    <property type="nucleotide sequence ID" value="NZ_FYEW01000001.1"/>
</dbReference>
<sequence>MLTLGEFKYKPGNLVALESGWPILTVVWRAKFLGLDKRTYNVYQVNNEYWDVYFEDELYSALRAR</sequence>
<accession>A0A212T7U9</accession>
<proteinExistence type="predicted"/>
<dbReference type="EMBL" id="FYEW01000001">
    <property type="protein sequence ID" value="SNC62137.1"/>
    <property type="molecule type" value="Genomic_DNA"/>
</dbReference>
<evidence type="ECO:0000313" key="2">
    <source>
        <dbReference type="Proteomes" id="UP000198131"/>
    </source>
</evidence>
<keyword evidence="2" id="KW-1185">Reference proteome</keyword>
<protein>
    <submittedName>
        <fullName evidence="1">Uncharacterized protein</fullName>
    </submittedName>
</protein>
<evidence type="ECO:0000313" key="1">
    <source>
        <dbReference type="EMBL" id="SNC62137.1"/>
    </source>
</evidence>
<reference evidence="2" key="1">
    <citation type="submission" date="2017-06" db="EMBL/GenBank/DDBJ databases">
        <authorList>
            <person name="Varghese N."/>
            <person name="Submissions S."/>
        </authorList>
    </citation>
    <scope>NUCLEOTIDE SEQUENCE [LARGE SCALE GENOMIC DNA]</scope>
    <source>
        <strain evidence="2">DSM 11116</strain>
    </source>
</reference>
<name>A0A212T7U9_9BACT</name>
<dbReference type="Proteomes" id="UP000198131">
    <property type="component" value="Unassembled WGS sequence"/>
</dbReference>
<dbReference type="AlphaFoldDB" id="A0A212T7U9"/>
<organism evidence="1 2">
    <name type="scientific">Hymenobacter gelipurpurascens</name>
    <dbReference type="NCBI Taxonomy" id="89968"/>
    <lineage>
        <taxon>Bacteria</taxon>
        <taxon>Pseudomonadati</taxon>
        <taxon>Bacteroidota</taxon>
        <taxon>Cytophagia</taxon>
        <taxon>Cytophagales</taxon>
        <taxon>Hymenobacteraceae</taxon>
        <taxon>Hymenobacter</taxon>
    </lineage>
</organism>
<dbReference type="OrthoDB" id="884666at2"/>
<gene>
    <name evidence="1" type="ORF">SAMN06265337_0611</name>
</gene>